<protein>
    <recommendedName>
        <fullName evidence="1">SCP2 domain-containing protein</fullName>
    </recommendedName>
</protein>
<dbReference type="EMBL" id="UINC01001381">
    <property type="protein sequence ID" value="SUZ79282.1"/>
    <property type="molecule type" value="Genomic_DNA"/>
</dbReference>
<sequence>MAELSFLSAEWLDALAEAGAALPEQPGVDGVVRFVVTATPHGKVQFRLVVAGGRITELLVGRDGEAEATVTWRYPDALAQFGGDLDPDVAYMTGRCKVEGDYARYLFDLRPVFGGEGWTLLLADLAARS</sequence>
<dbReference type="Pfam" id="PF02036">
    <property type="entry name" value="SCP2"/>
    <property type="match status" value="1"/>
</dbReference>
<organism evidence="2">
    <name type="scientific">marine metagenome</name>
    <dbReference type="NCBI Taxonomy" id="408172"/>
    <lineage>
        <taxon>unclassified sequences</taxon>
        <taxon>metagenomes</taxon>
        <taxon>ecological metagenomes</taxon>
    </lineage>
</organism>
<gene>
    <name evidence="2" type="ORF">METZ01_LOCUS32136</name>
</gene>
<feature type="domain" description="SCP2" evidence="1">
    <location>
        <begin position="20"/>
        <end position="102"/>
    </location>
</feature>
<dbReference type="InterPro" id="IPR003033">
    <property type="entry name" value="SCP2_sterol-bd_dom"/>
</dbReference>
<reference evidence="2" key="1">
    <citation type="submission" date="2018-05" db="EMBL/GenBank/DDBJ databases">
        <authorList>
            <person name="Lanie J.A."/>
            <person name="Ng W.-L."/>
            <person name="Kazmierczak K.M."/>
            <person name="Andrzejewski T.M."/>
            <person name="Davidsen T.M."/>
            <person name="Wayne K.J."/>
            <person name="Tettelin H."/>
            <person name="Glass J.I."/>
            <person name="Rusch D."/>
            <person name="Podicherti R."/>
            <person name="Tsui H.-C.T."/>
            <person name="Winkler M.E."/>
        </authorList>
    </citation>
    <scope>NUCLEOTIDE SEQUENCE</scope>
</reference>
<dbReference type="SUPFAM" id="SSF55718">
    <property type="entry name" value="SCP-like"/>
    <property type="match status" value="1"/>
</dbReference>
<evidence type="ECO:0000259" key="1">
    <source>
        <dbReference type="Pfam" id="PF02036"/>
    </source>
</evidence>
<dbReference type="InterPro" id="IPR036527">
    <property type="entry name" value="SCP2_sterol-bd_dom_sf"/>
</dbReference>
<evidence type="ECO:0000313" key="2">
    <source>
        <dbReference type="EMBL" id="SUZ79282.1"/>
    </source>
</evidence>
<name>A0A381QIX8_9ZZZZ</name>
<accession>A0A381QIX8</accession>
<dbReference type="AlphaFoldDB" id="A0A381QIX8"/>
<proteinExistence type="predicted"/>
<dbReference type="Gene3D" id="3.30.1050.10">
    <property type="entry name" value="SCP2 sterol-binding domain"/>
    <property type="match status" value="1"/>
</dbReference>